<keyword evidence="6" id="KW-0256">Endoplasmic reticulum</keyword>
<dbReference type="GO" id="GO:0036502">
    <property type="term" value="C:Derlin-1-VIMP complex"/>
    <property type="evidence" value="ECO:0007669"/>
    <property type="project" value="TreeGrafter"/>
</dbReference>
<accession>A0AAW1DQB4</accession>
<dbReference type="Pfam" id="PF06936">
    <property type="entry name" value="Selenoprotein_S"/>
    <property type="match status" value="1"/>
</dbReference>
<dbReference type="EMBL" id="JAPXFL010000001">
    <property type="protein sequence ID" value="KAK9512180.1"/>
    <property type="molecule type" value="Genomic_DNA"/>
</dbReference>
<evidence type="ECO:0000256" key="6">
    <source>
        <dbReference type="ARBA" id="ARBA00022824"/>
    </source>
</evidence>
<evidence type="ECO:0000256" key="3">
    <source>
        <dbReference type="ARBA" id="ARBA00011034"/>
    </source>
</evidence>
<evidence type="ECO:0000256" key="10">
    <source>
        <dbReference type="SAM" id="MobiDB-lite"/>
    </source>
</evidence>
<comment type="caution">
    <text evidence="12">The sequence shown here is derived from an EMBL/GenBank/DDBJ whole genome shotgun (WGS) entry which is preliminary data.</text>
</comment>
<evidence type="ECO:0000256" key="5">
    <source>
        <dbReference type="ARBA" id="ARBA00022692"/>
    </source>
</evidence>
<keyword evidence="13" id="KW-1185">Reference proteome</keyword>
<keyword evidence="4" id="KW-0963">Cytoplasm</keyword>
<evidence type="ECO:0000313" key="13">
    <source>
        <dbReference type="Proteomes" id="UP001461498"/>
    </source>
</evidence>
<keyword evidence="7" id="KW-0712">Selenocysteine</keyword>
<evidence type="ECO:0000256" key="7">
    <source>
        <dbReference type="ARBA" id="ARBA00022933"/>
    </source>
</evidence>
<feature type="transmembrane region" description="Helical" evidence="11">
    <location>
        <begin position="23"/>
        <end position="41"/>
    </location>
</feature>
<feature type="region of interest" description="Disordered" evidence="10">
    <location>
        <begin position="110"/>
        <end position="159"/>
    </location>
</feature>
<proteinExistence type="inferred from homology"/>
<dbReference type="GO" id="GO:0036513">
    <property type="term" value="C:Derlin-1 retrotranslocation complex"/>
    <property type="evidence" value="ECO:0007669"/>
    <property type="project" value="TreeGrafter"/>
</dbReference>
<dbReference type="PANTHER" id="PTHR28621">
    <property type="entry name" value="SELENOPROTEIN S"/>
    <property type="match status" value="1"/>
</dbReference>
<keyword evidence="5 11" id="KW-0812">Transmembrane</keyword>
<dbReference type="Proteomes" id="UP001461498">
    <property type="component" value="Unassembled WGS sequence"/>
</dbReference>
<sequence length="159" mass="17938">MSNFDFDDDSGESAAFLVKGTDLLVNYGWYIVGLGIFYLVFRDKINALLDSWYTKRAEREYAAKYHKNPDLGRARLEAMEAARQRMQEELNRKAAEAEIRKKELEEKKRLEKLQRLSGDTGGNRLGGAASSKYNPLMNDSGGRYKPPKRSCCKKGGGCG</sequence>
<protein>
    <recommendedName>
        <fullName evidence="14">Selenoprotein S</fullName>
    </recommendedName>
</protein>
<dbReference type="PANTHER" id="PTHR28621:SF1">
    <property type="entry name" value="SELENOPROTEIN S"/>
    <property type="match status" value="1"/>
</dbReference>
<organism evidence="12 13">
    <name type="scientific">Rhynocoris fuscipes</name>
    <dbReference type="NCBI Taxonomy" id="488301"/>
    <lineage>
        <taxon>Eukaryota</taxon>
        <taxon>Metazoa</taxon>
        <taxon>Ecdysozoa</taxon>
        <taxon>Arthropoda</taxon>
        <taxon>Hexapoda</taxon>
        <taxon>Insecta</taxon>
        <taxon>Pterygota</taxon>
        <taxon>Neoptera</taxon>
        <taxon>Paraneoptera</taxon>
        <taxon>Hemiptera</taxon>
        <taxon>Heteroptera</taxon>
        <taxon>Panheteroptera</taxon>
        <taxon>Cimicomorpha</taxon>
        <taxon>Reduviidae</taxon>
        <taxon>Harpactorinae</taxon>
        <taxon>Harpactorini</taxon>
        <taxon>Rhynocoris</taxon>
    </lineage>
</organism>
<comment type="similarity">
    <text evidence="3">Belongs to the selenoprotein S family.</text>
</comment>
<dbReference type="InterPro" id="IPR009703">
    <property type="entry name" value="Selenoprotein_S"/>
</dbReference>
<dbReference type="GO" id="GO:0030970">
    <property type="term" value="P:retrograde protein transport, ER to cytosol"/>
    <property type="evidence" value="ECO:0007669"/>
    <property type="project" value="TreeGrafter"/>
</dbReference>
<keyword evidence="9 11" id="KW-0472">Membrane</keyword>
<evidence type="ECO:0000256" key="2">
    <source>
        <dbReference type="ARBA" id="ARBA00004496"/>
    </source>
</evidence>
<comment type="subcellular location">
    <subcellularLocation>
        <location evidence="2">Cytoplasm</location>
    </subcellularLocation>
    <subcellularLocation>
        <location evidence="1">Endoplasmic reticulum membrane</location>
        <topology evidence="1">Single-pass membrane protein</topology>
    </subcellularLocation>
</comment>
<evidence type="ECO:0000256" key="11">
    <source>
        <dbReference type="SAM" id="Phobius"/>
    </source>
</evidence>
<dbReference type="AlphaFoldDB" id="A0AAW1DQB4"/>
<evidence type="ECO:0000256" key="4">
    <source>
        <dbReference type="ARBA" id="ARBA00022490"/>
    </source>
</evidence>
<name>A0AAW1DQB4_9HEMI</name>
<dbReference type="GO" id="GO:0030968">
    <property type="term" value="P:endoplasmic reticulum unfolded protein response"/>
    <property type="evidence" value="ECO:0007669"/>
    <property type="project" value="TreeGrafter"/>
</dbReference>
<evidence type="ECO:0000256" key="1">
    <source>
        <dbReference type="ARBA" id="ARBA00004389"/>
    </source>
</evidence>
<evidence type="ECO:0008006" key="14">
    <source>
        <dbReference type="Google" id="ProtNLM"/>
    </source>
</evidence>
<keyword evidence="8 11" id="KW-1133">Transmembrane helix</keyword>
<evidence type="ECO:0000256" key="8">
    <source>
        <dbReference type="ARBA" id="ARBA00022989"/>
    </source>
</evidence>
<reference evidence="12 13" key="1">
    <citation type="submission" date="2022-12" db="EMBL/GenBank/DDBJ databases">
        <title>Chromosome-level genome assembly of true bugs.</title>
        <authorList>
            <person name="Ma L."/>
            <person name="Li H."/>
        </authorList>
    </citation>
    <scope>NUCLEOTIDE SEQUENCE [LARGE SCALE GENOMIC DNA]</scope>
    <source>
        <strain evidence="12">Lab_2022b</strain>
    </source>
</reference>
<evidence type="ECO:0000256" key="9">
    <source>
        <dbReference type="ARBA" id="ARBA00023136"/>
    </source>
</evidence>
<evidence type="ECO:0000313" key="12">
    <source>
        <dbReference type="EMBL" id="KAK9512180.1"/>
    </source>
</evidence>
<gene>
    <name evidence="12" type="ORF">O3M35_000655</name>
</gene>
<dbReference type="Gene3D" id="6.10.250.2950">
    <property type="match status" value="1"/>
</dbReference>